<dbReference type="Proteomes" id="UP000799776">
    <property type="component" value="Unassembled WGS sequence"/>
</dbReference>
<sequence length="258" mass="26610">MSNAGESAGSGIKKAFASVHGAGEALRGNINTFADSAVGTHDAKNERIAERGVDEIQTGKYQGTGAGGIGTHRSPGMATGPSATGNHSTNYGPHSSNLTNKLDPRFDSDTDHRGTAAGSTNYGSHGTNMANKADPRLDSDMDHRGTATTGTSYPTGTGMTGTTGFTNYGPHSSNLTNKLDPRFDSDTDHRGTAATSTNYGPHGTDMANKADPRLDSDMDHRGPTTTGAPGTTTTSTNAATGTHPPHKSNLLNKLDPRV</sequence>
<feature type="compositionally biased region" description="Polar residues" evidence="1">
    <location>
        <begin position="81"/>
        <end position="100"/>
    </location>
</feature>
<organism evidence="2 3">
    <name type="scientific">Saccharata proteae CBS 121410</name>
    <dbReference type="NCBI Taxonomy" id="1314787"/>
    <lineage>
        <taxon>Eukaryota</taxon>
        <taxon>Fungi</taxon>
        <taxon>Dikarya</taxon>
        <taxon>Ascomycota</taxon>
        <taxon>Pezizomycotina</taxon>
        <taxon>Dothideomycetes</taxon>
        <taxon>Dothideomycetes incertae sedis</taxon>
        <taxon>Botryosphaeriales</taxon>
        <taxon>Saccharataceae</taxon>
        <taxon>Saccharata</taxon>
    </lineage>
</organism>
<feature type="compositionally biased region" description="Basic and acidic residues" evidence="1">
    <location>
        <begin position="133"/>
        <end position="145"/>
    </location>
</feature>
<evidence type="ECO:0000256" key="1">
    <source>
        <dbReference type="SAM" id="MobiDB-lite"/>
    </source>
</evidence>
<feature type="compositionally biased region" description="Low complexity" evidence="1">
    <location>
        <begin position="223"/>
        <end position="243"/>
    </location>
</feature>
<dbReference type="PANTHER" id="PTHR39606:SF1">
    <property type="entry name" value="CELL SURFACE PROTEIN"/>
    <property type="match status" value="1"/>
</dbReference>
<dbReference type="EMBL" id="ML978735">
    <property type="protein sequence ID" value="KAF2084984.1"/>
    <property type="molecule type" value="Genomic_DNA"/>
</dbReference>
<evidence type="ECO:0000313" key="3">
    <source>
        <dbReference type="Proteomes" id="UP000799776"/>
    </source>
</evidence>
<feature type="compositionally biased region" description="Polar residues" evidence="1">
    <location>
        <begin position="117"/>
        <end position="130"/>
    </location>
</feature>
<protein>
    <recommendedName>
        <fullName evidence="4">Cell surface protein</fullName>
    </recommendedName>
</protein>
<feature type="compositionally biased region" description="Basic and acidic residues" evidence="1">
    <location>
        <begin position="179"/>
        <end position="191"/>
    </location>
</feature>
<keyword evidence="3" id="KW-1185">Reference proteome</keyword>
<feature type="compositionally biased region" description="Basic and acidic residues" evidence="1">
    <location>
        <begin position="208"/>
        <end position="222"/>
    </location>
</feature>
<proteinExistence type="predicted"/>
<name>A0A9P4HNK2_9PEZI</name>
<feature type="compositionally biased region" description="Low complexity" evidence="1">
    <location>
        <begin position="146"/>
        <end position="166"/>
    </location>
</feature>
<evidence type="ECO:0000313" key="2">
    <source>
        <dbReference type="EMBL" id="KAF2084984.1"/>
    </source>
</evidence>
<comment type="caution">
    <text evidence="2">The sequence shown here is derived from an EMBL/GenBank/DDBJ whole genome shotgun (WGS) entry which is preliminary data.</text>
</comment>
<dbReference type="AlphaFoldDB" id="A0A9P4HNK2"/>
<gene>
    <name evidence="2" type="ORF">K490DRAFT_75467</name>
</gene>
<feature type="region of interest" description="Disordered" evidence="1">
    <location>
        <begin position="77"/>
        <end position="258"/>
    </location>
</feature>
<dbReference type="PANTHER" id="PTHR39606">
    <property type="entry name" value="SURFACE PROTEIN, PUTATIVE-RELATED"/>
    <property type="match status" value="1"/>
</dbReference>
<evidence type="ECO:0008006" key="4">
    <source>
        <dbReference type="Google" id="ProtNLM"/>
    </source>
</evidence>
<reference evidence="2" key="1">
    <citation type="journal article" date="2020" name="Stud. Mycol.">
        <title>101 Dothideomycetes genomes: a test case for predicting lifestyles and emergence of pathogens.</title>
        <authorList>
            <person name="Haridas S."/>
            <person name="Albert R."/>
            <person name="Binder M."/>
            <person name="Bloem J."/>
            <person name="Labutti K."/>
            <person name="Salamov A."/>
            <person name="Andreopoulos B."/>
            <person name="Baker S."/>
            <person name="Barry K."/>
            <person name="Bills G."/>
            <person name="Bluhm B."/>
            <person name="Cannon C."/>
            <person name="Castanera R."/>
            <person name="Culley D."/>
            <person name="Daum C."/>
            <person name="Ezra D."/>
            <person name="Gonzalez J."/>
            <person name="Henrissat B."/>
            <person name="Kuo A."/>
            <person name="Liang C."/>
            <person name="Lipzen A."/>
            <person name="Lutzoni F."/>
            <person name="Magnuson J."/>
            <person name="Mondo S."/>
            <person name="Nolan M."/>
            <person name="Ohm R."/>
            <person name="Pangilinan J."/>
            <person name="Park H.-J."/>
            <person name="Ramirez L."/>
            <person name="Alfaro M."/>
            <person name="Sun H."/>
            <person name="Tritt A."/>
            <person name="Yoshinaga Y."/>
            <person name="Zwiers L.-H."/>
            <person name="Turgeon B."/>
            <person name="Goodwin S."/>
            <person name="Spatafora J."/>
            <person name="Crous P."/>
            <person name="Grigoriev I."/>
        </authorList>
    </citation>
    <scope>NUCLEOTIDE SEQUENCE</scope>
    <source>
        <strain evidence="2">CBS 121410</strain>
    </source>
</reference>
<dbReference type="OrthoDB" id="2590867at2759"/>
<feature type="compositionally biased region" description="Basic and acidic residues" evidence="1">
    <location>
        <begin position="102"/>
        <end position="114"/>
    </location>
</feature>
<accession>A0A9P4HNK2</accession>